<dbReference type="NCBIfam" id="NF033679">
    <property type="entry name" value="DNRLRE_dom"/>
    <property type="match status" value="1"/>
</dbReference>
<name>A0A6C2URR9_9BACT</name>
<evidence type="ECO:0000313" key="6">
    <source>
        <dbReference type="EMBL" id="VGO21941.1"/>
    </source>
</evidence>
<feature type="domain" description="Carbohydrate-binding module family 96" evidence="5">
    <location>
        <begin position="28"/>
        <end position="140"/>
    </location>
</feature>
<dbReference type="Proteomes" id="UP000346198">
    <property type="component" value="Unassembled WGS sequence"/>
</dbReference>
<dbReference type="NCBIfam" id="TIGR02595">
    <property type="entry name" value="PEP_CTERM"/>
    <property type="match status" value="1"/>
</dbReference>
<keyword evidence="7" id="KW-1185">Reference proteome</keyword>
<dbReference type="GO" id="GO:0005576">
    <property type="term" value="C:extracellular region"/>
    <property type="evidence" value="ECO:0007669"/>
    <property type="project" value="UniProtKB-SubCell"/>
</dbReference>
<evidence type="ECO:0000256" key="1">
    <source>
        <dbReference type="ARBA" id="ARBA00004613"/>
    </source>
</evidence>
<sequence>MKQKVILSVFGLMAGVAATSASVIGVDADTYVKGGTATDSVSGIQNNNTNYGTRNTMEVKATDGKAKYINKGYLRFDLATMTAPAEVNASINLTLLNSGVYINPLTVTVYGLLESVEGQDWGETSITFNNAPGNDTAGSGVVAADTVLLGTFEVSDVASDYSFNSAALVNFLNADTDDLATFILIGDTAGDSYGYGAMSFSTKENSTYGGAVLDTIPEPGTMGLISAVGASLLFIRRVFMIS</sequence>
<comment type="subcellular location">
    <subcellularLocation>
        <location evidence="1">Secreted</location>
    </subcellularLocation>
</comment>
<dbReference type="InterPro" id="IPR013424">
    <property type="entry name" value="Ice-binding_C"/>
</dbReference>
<accession>A0A6C2URR9</accession>
<dbReference type="EMBL" id="CAAHFH010000002">
    <property type="protein sequence ID" value="VGO21941.1"/>
    <property type="molecule type" value="Genomic_DNA"/>
</dbReference>
<reference evidence="6 7" key="1">
    <citation type="submission" date="2019-04" db="EMBL/GenBank/DDBJ databases">
        <authorList>
            <person name="Van Vliet M D."/>
        </authorList>
    </citation>
    <scope>NUCLEOTIDE SEQUENCE [LARGE SCALE GENOMIC DNA]</scope>
    <source>
        <strain evidence="6 7">F21</strain>
    </source>
</reference>
<evidence type="ECO:0000256" key="4">
    <source>
        <dbReference type="SAM" id="SignalP"/>
    </source>
</evidence>
<keyword evidence="2" id="KW-0964">Secreted</keyword>
<feature type="chain" id="PRO_5025410909" description="Carbohydrate-binding module family 96 domain-containing protein" evidence="4">
    <location>
        <begin position="22"/>
        <end position="242"/>
    </location>
</feature>
<feature type="signal peptide" evidence="4">
    <location>
        <begin position="1"/>
        <end position="21"/>
    </location>
</feature>
<gene>
    <name evidence="6" type="ORF">SCARR_04021</name>
</gene>
<protein>
    <recommendedName>
        <fullName evidence="5">Carbohydrate-binding module family 96 domain-containing protein</fullName>
    </recommendedName>
</protein>
<dbReference type="Pfam" id="PF24517">
    <property type="entry name" value="CBM96"/>
    <property type="match status" value="1"/>
</dbReference>
<dbReference type="AlphaFoldDB" id="A0A6C2URR9"/>
<organism evidence="6 7">
    <name type="scientific">Pontiella sulfatireligans</name>
    <dbReference type="NCBI Taxonomy" id="2750658"/>
    <lineage>
        <taxon>Bacteria</taxon>
        <taxon>Pseudomonadati</taxon>
        <taxon>Kiritimatiellota</taxon>
        <taxon>Kiritimatiellia</taxon>
        <taxon>Kiritimatiellales</taxon>
        <taxon>Pontiellaceae</taxon>
        <taxon>Pontiella</taxon>
    </lineage>
</organism>
<evidence type="ECO:0000313" key="7">
    <source>
        <dbReference type="Proteomes" id="UP000346198"/>
    </source>
</evidence>
<proteinExistence type="predicted"/>
<dbReference type="RefSeq" id="WP_136064692.1">
    <property type="nucleotide sequence ID" value="NZ_CAAHFH010000002.1"/>
</dbReference>
<evidence type="ECO:0000259" key="5">
    <source>
        <dbReference type="Pfam" id="PF24517"/>
    </source>
</evidence>
<dbReference type="InterPro" id="IPR055372">
    <property type="entry name" value="CBM96"/>
</dbReference>
<evidence type="ECO:0000256" key="3">
    <source>
        <dbReference type="ARBA" id="ARBA00022729"/>
    </source>
</evidence>
<evidence type="ECO:0000256" key="2">
    <source>
        <dbReference type="ARBA" id="ARBA00022525"/>
    </source>
</evidence>
<keyword evidence="3 4" id="KW-0732">Signal</keyword>